<gene>
    <name evidence="1" type="ORF">A3F25_01135</name>
</gene>
<dbReference type="STRING" id="1802689.A3F25_01135"/>
<evidence type="ECO:0000313" key="1">
    <source>
        <dbReference type="EMBL" id="OGN19169.1"/>
    </source>
</evidence>
<name>A0A1F8G3R2_9BACT</name>
<protein>
    <recommendedName>
        <fullName evidence="3">Lactamase</fullName>
    </recommendedName>
</protein>
<evidence type="ECO:0000313" key="2">
    <source>
        <dbReference type="Proteomes" id="UP000177478"/>
    </source>
</evidence>
<dbReference type="Proteomes" id="UP000177478">
    <property type="component" value="Unassembled WGS sequence"/>
</dbReference>
<dbReference type="InterPro" id="IPR036866">
    <property type="entry name" value="RibonucZ/Hydroxyglut_hydro"/>
</dbReference>
<organism evidence="1 2">
    <name type="scientific">Candidatus Yanofskybacteria bacterium RIFCSPHIGHO2_12_FULL_45_19b</name>
    <dbReference type="NCBI Taxonomy" id="1802689"/>
    <lineage>
        <taxon>Bacteria</taxon>
        <taxon>Candidatus Yanofskyibacteriota</taxon>
    </lineage>
</organism>
<reference evidence="1 2" key="1">
    <citation type="journal article" date="2016" name="Nat. Commun.">
        <title>Thousands of microbial genomes shed light on interconnected biogeochemical processes in an aquifer system.</title>
        <authorList>
            <person name="Anantharaman K."/>
            <person name="Brown C.T."/>
            <person name="Hug L.A."/>
            <person name="Sharon I."/>
            <person name="Castelle C.J."/>
            <person name="Probst A.J."/>
            <person name="Thomas B.C."/>
            <person name="Singh A."/>
            <person name="Wilkins M.J."/>
            <person name="Karaoz U."/>
            <person name="Brodie E.L."/>
            <person name="Williams K.H."/>
            <person name="Hubbard S.S."/>
            <person name="Banfield J.F."/>
        </authorList>
    </citation>
    <scope>NUCLEOTIDE SEQUENCE [LARGE SCALE GENOMIC DNA]</scope>
</reference>
<dbReference type="Gene3D" id="3.60.15.10">
    <property type="entry name" value="Ribonuclease Z/Hydroxyacylglutathione hydrolase-like"/>
    <property type="match status" value="1"/>
</dbReference>
<dbReference type="Pfam" id="PF13483">
    <property type="entry name" value="Lactamase_B_3"/>
    <property type="match status" value="1"/>
</dbReference>
<dbReference type="PANTHER" id="PTHR39189">
    <property type="entry name" value="UPF0173 METAL-DEPENDENT HYDROLASE YTKL"/>
    <property type="match status" value="1"/>
</dbReference>
<accession>A0A1F8G3R2</accession>
<dbReference type="EMBL" id="MGKD01000022">
    <property type="protein sequence ID" value="OGN19169.1"/>
    <property type="molecule type" value="Genomic_DNA"/>
</dbReference>
<comment type="caution">
    <text evidence="1">The sequence shown here is derived from an EMBL/GenBank/DDBJ whole genome shotgun (WGS) entry which is preliminary data.</text>
</comment>
<evidence type="ECO:0008006" key="3">
    <source>
        <dbReference type="Google" id="ProtNLM"/>
    </source>
</evidence>
<dbReference type="SUPFAM" id="SSF56281">
    <property type="entry name" value="Metallo-hydrolase/oxidoreductase"/>
    <property type="match status" value="1"/>
</dbReference>
<dbReference type="PANTHER" id="PTHR39189:SF1">
    <property type="entry name" value="UPF0173 METAL-DEPENDENT HYDROLASE YTKL"/>
    <property type="match status" value="1"/>
</dbReference>
<sequence>MTLSWFGHSCFRLEGKNFTLLIDPFDKAIGLRPPRVKDDIILVTHQHHDHNSVGEVDGTPLIVVGPGEYEAKGVYIHGIQSFHDNSGGAERGLNTIYVIKAEGVTLCHLGDLGQEQLSEEQIDAIGEVDVLMIPVGGQYTIDHKTAASVVAQIEPKFIIPMHYQLPGLKLSKTIDGVDKFVKTVGLPVESTDKLKLSDKTLPAEEMKLVVFNI</sequence>
<proteinExistence type="predicted"/>
<dbReference type="AlphaFoldDB" id="A0A1F8G3R2"/>